<dbReference type="PATRIC" id="fig|999894.6.peg.1643"/>
<dbReference type="STRING" id="999894.TDIS_1646"/>
<dbReference type="EMBL" id="LWLG01000013">
    <property type="protein sequence ID" value="OAQ20291.1"/>
    <property type="molecule type" value="Genomic_DNA"/>
</dbReference>
<dbReference type="Proteomes" id="UP000078390">
    <property type="component" value="Unassembled WGS sequence"/>
</dbReference>
<dbReference type="SFLD" id="SFLDG01082">
    <property type="entry name" value="B12-binding_domain_containing"/>
    <property type="match status" value="1"/>
</dbReference>
<evidence type="ECO:0000256" key="1">
    <source>
        <dbReference type="ARBA" id="ARBA00001966"/>
    </source>
</evidence>
<keyword evidence="5" id="KW-0411">Iron-sulfur</keyword>
<dbReference type="GO" id="GO:0051536">
    <property type="term" value="F:iron-sulfur cluster binding"/>
    <property type="evidence" value="ECO:0007669"/>
    <property type="project" value="UniProtKB-KW"/>
</dbReference>
<dbReference type="PROSITE" id="PS51918">
    <property type="entry name" value="RADICAL_SAM"/>
    <property type="match status" value="1"/>
</dbReference>
<dbReference type="Pfam" id="PF04055">
    <property type="entry name" value="Radical_SAM"/>
    <property type="match status" value="1"/>
</dbReference>
<dbReference type="PANTHER" id="PTHR43409">
    <property type="entry name" value="ANAEROBIC MAGNESIUM-PROTOPORPHYRIN IX MONOMETHYL ESTER CYCLASE-RELATED"/>
    <property type="match status" value="1"/>
</dbReference>
<accession>A0A179D3B3</accession>
<dbReference type="SUPFAM" id="SSF102114">
    <property type="entry name" value="Radical SAM enzymes"/>
    <property type="match status" value="1"/>
</dbReference>
<name>A0A179D3B3_9BACT</name>
<dbReference type="SFLD" id="SFLDS00029">
    <property type="entry name" value="Radical_SAM"/>
    <property type="match status" value="1"/>
</dbReference>
<dbReference type="AlphaFoldDB" id="A0A179D3B3"/>
<dbReference type="InterPro" id="IPR058240">
    <property type="entry name" value="rSAM_sf"/>
</dbReference>
<keyword evidence="8" id="KW-1185">Reference proteome</keyword>
<sequence length="432" mass="49640">MDVLLVNPWIYDFAAYDFWLRPYGLLRLGGLLRKEGYRVEFLDLLDPFHPELPRKPKRRAYGTGHFWREEVPKPIFFEDVPRRLARYGLPRKLAEKEVAGLKPPKVILITCLLTYWYPGTLEAFRLLRSRFPDTPVLLGGVYARLCPEHAREIFPGAEIITEHAEERILKRISELCDPTGEPNSHSFPIFDLQRQIPYVVLLTGRGCPFRCPYCASTRLFPDFERRSPEEVVSEILYWHEHYGVVDFAFYDDALLLDFENHLAVILEGVLSAGIRVRFHTPNALHARFINREVAGFLKQSGFVTLRLGLETVGQRLDRKVNEEEFGQAVAYLREAGFTARELGAYLLFGLPGQTLAEVKKAAEFVAQAGARPVLAEFSPIPGTPLFEETERISRYPLSEDPIFHNNSVFPAFKSPDWEAIEELKRYVRELSA</sequence>
<reference evidence="7 8" key="1">
    <citation type="submission" date="2016-04" db="EMBL/GenBank/DDBJ databases">
        <title>Genome analysis of Thermosulfurimonas dismutans, the first thermophilic sulfur-disproportionating bacterium of the phylum Thermodesulfobacteria.</title>
        <authorList>
            <person name="Mardanov A.V."/>
            <person name="Beletsky A.V."/>
            <person name="Kadnikov V.V."/>
            <person name="Slobodkin A.I."/>
            <person name="Ravin N.V."/>
        </authorList>
    </citation>
    <scope>NUCLEOTIDE SEQUENCE [LARGE SCALE GENOMIC DNA]</scope>
    <source>
        <strain evidence="7 8">S95</strain>
    </source>
</reference>
<evidence type="ECO:0000313" key="8">
    <source>
        <dbReference type="Proteomes" id="UP000078390"/>
    </source>
</evidence>
<evidence type="ECO:0000256" key="2">
    <source>
        <dbReference type="ARBA" id="ARBA00022691"/>
    </source>
</evidence>
<dbReference type="InterPro" id="IPR051198">
    <property type="entry name" value="BchE-like"/>
</dbReference>
<dbReference type="InterPro" id="IPR006638">
    <property type="entry name" value="Elp3/MiaA/NifB-like_rSAM"/>
</dbReference>
<feature type="domain" description="Radical SAM core" evidence="6">
    <location>
        <begin position="193"/>
        <end position="419"/>
    </location>
</feature>
<keyword evidence="4" id="KW-0408">Iron</keyword>
<dbReference type="InterPro" id="IPR023404">
    <property type="entry name" value="rSAM_horseshoe"/>
</dbReference>
<proteinExistence type="predicted"/>
<gene>
    <name evidence="7" type="ORF">TDIS_1646</name>
</gene>
<evidence type="ECO:0000259" key="6">
    <source>
        <dbReference type="PROSITE" id="PS51918"/>
    </source>
</evidence>
<dbReference type="GO" id="GO:0005829">
    <property type="term" value="C:cytosol"/>
    <property type="evidence" value="ECO:0007669"/>
    <property type="project" value="TreeGrafter"/>
</dbReference>
<keyword evidence="2" id="KW-0949">S-adenosyl-L-methionine</keyword>
<dbReference type="InterPro" id="IPR007197">
    <property type="entry name" value="rSAM"/>
</dbReference>
<dbReference type="SMART" id="SM00729">
    <property type="entry name" value="Elp3"/>
    <property type="match status" value="1"/>
</dbReference>
<dbReference type="PANTHER" id="PTHR43409:SF15">
    <property type="entry name" value="PUTATIVE-RELATED"/>
    <property type="match status" value="1"/>
</dbReference>
<evidence type="ECO:0000256" key="5">
    <source>
        <dbReference type="ARBA" id="ARBA00023014"/>
    </source>
</evidence>
<dbReference type="GO" id="GO:0003824">
    <property type="term" value="F:catalytic activity"/>
    <property type="evidence" value="ECO:0007669"/>
    <property type="project" value="InterPro"/>
</dbReference>
<protein>
    <submittedName>
        <fullName evidence="7">Radical SAM domain protein</fullName>
    </submittedName>
</protein>
<organism evidence="7 8">
    <name type="scientific">Thermosulfurimonas dismutans</name>
    <dbReference type="NCBI Taxonomy" id="999894"/>
    <lineage>
        <taxon>Bacteria</taxon>
        <taxon>Pseudomonadati</taxon>
        <taxon>Thermodesulfobacteriota</taxon>
        <taxon>Thermodesulfobacteria</taxon>
        <taxon>Thermodesulfobacteriales</taxon>
        <taxon>Thermodesulfobacteriaceae</taxon>
        <taxon>Thermosulfurimonas</taxon>
    </lineage>
</organism>
<dbReference type="Gene3D" id="3.80.30.20">
    <property type="entry name" value="tm_1862 like domain"/>
    <property type="match status" value="1"/>
</dbReference>
<evidence type="ECO:0000313" key="7">
    <source>
        <dbReference type="EMBL" id="OAQ20291.1"/>
    </source>
</evidence>
<comment type="cofactor">
    <cofactor evidence="1">
        <name>[4Fe-4S] cluster</name>
        <dbReference type="ChEBI" id="CHEBI:49883"/>
    </cofactor>
</comment>
<evidence type="ECO:0000256" key="4">
    <source>
        <dbReference type="ARBA" id="ARBA00023004"/>
    </source>
</evidence>
<evidence type="ECO:0000256" key="3">
    <source>
        <dbReference type="ARBA" id="ARBA00022723"/>
    </source>
</evidence>
<keyword evidence="3" id="KW-0479">Metal-binding</keyword>
<dbReference type="GO" id="GO:0046872">
    <property type="term" value="F:metal ion binding"/>
    <property type="evidence" value="ECO:0007669"/>
    <property type="project" value="UniProtKB-KW"/>
</dbReference>
<comment type="caution">
    <text evidence="7">The sequence shown here is derived from an EMBL/GenBank/DDBJ whole genome shotgun (WGS) entry which is preliminary data.</text>
</comment>
<dbReference type="CDD" id="cd01335">
    <property type="entry name" value="Radical_SAM"/>
    <property type="match status" value="1"/>
</dbReference>